<protein>
    <submittedName>
        <fullName evidence="3">Acyl-CoA synthetase</fullName>
    </submittedName>
</protein>
<gene>
    <name evidence="3" type="ORF">DRW07_15995</name>
</gene>
<dbReference type="Pfam" id="PF00501">
    <property type="entry name" value="AMP-binding"/>
    <property type="match status" value="1"/>
</dbReference>
<evidence type="ECO:0000256" key="1">
    <source>
        <dbReference type="ARBA" id="ARBA00022598"/>
    </source>
</evidence>
<reference evidence="3 4" key="1">
    <citation type="submission" date="2018-11" db="EMBL/GenBank/DDBJ databases">
        <authorList>
            <person name="Ye M.-Q."/>
            <person name="Du Z.-J."/>
        </authorList>
    </citation>
    <scope>NUCLEOTIDE SEQUENCE [LARGE SCALE GENOMIC DNA]</scope>
    <source>
        <strain evidence="3 4">U0105</strain>
    </source>
</reference>
<dbReference type="Gene3D" id="3.30.300.30">
    <property type="match status" value="1"/>
</dbReference>
<evidence type="ECO:0000313" key="3">
    <source>
        <dbReference type="EMBL" id="RPJ65403.1"/>
    </source>
</evidence>
<dbReference type="InterPro" id="IPR045851">
    <property type="entry name" value="AMP-bd_C_sf"/>
</dbReference>
<sequence>MLPTSPLITRDSNASIACLTRPLGNFGIEAGEVDTVTFLSHVRAVASCLPAQSYAINLCGNRYLFLVSLCAAIVKGQTNLLPPNRNVATQAALAETYPESYVIHDGQEVDPRLPNINVLNLSLQLDHDDALDVPQINNAHLACICFTSGSTGNAKPVLKYWQTFTQSTSINAQYMLPDTSDTLYQLATMPAQHMWGLETSILLPMFHNVCLCDAQPLFPQDILDALSQLPEPRMLVSTPVHMRALTSDSATKPNLDIALCATSPLTQSLAVQIEAQFNCQLREVYGCSEVGSMAVRQTAEQEAWRRFNGLHFAITDDETLVSAEHLPQSVVLQDKIIAKDETHFMLAGRASDLVKVAGKRGSLFEINQHLLRFEGLVDGIVLDRGASRLHAIVALKKGYDKSQLVAYLRHYLDSAFVPRPIYVVDALPRESNGKLSKRKVDELFASLK</sequence>
<dbReference type="InterPro" id="IPR042099">
    <property type="entry name" value="ANL_N_sf"/>
</dbReference>
<dbReference type="InterPro" id="IPR050237">
    <property type="entry name" value="ATP-dep_AMP-bd_enzyme"/>
</dbReference>
<evidence type="ECO:0000313" key="4">
    <source>
        <dbReference type="Proteomes" id="UP000275281"/>
    </source>
</evidence>
<dbReference type="Gene3D" id="3.40.50.12780">
    <property type="entry name" value="N-terminal domain of ligase-like"/>
    <property type="match status" value="1"/>
</dbReference>
<proteinExistence type="predicted"/>
<dbReference type="AlphaFoldDB" id="A0A3N5XY22"/>
<organism evidence="3 4">
    <name type="scientific">Alteromonas sediminis</name>
    <dbReference type="NCBI Taxonomy" id="2259342"/>
    <lineage>
        <taxon>Bacteria</taxon>
        <taxon>Pseudomonadati</taxon>
        <taxon>Pseudomonadota</taxon>
        <taxon>Gammaproteobacteria</taxon>
        <taxon>Alteromonadales</taxon>
        <taxon>Alteromonadaceae</taxon>
        <taxon>Alteromonas/Salinimonas group</taxon>
        <taxon>Alteromonas</taxon>
    </lineage>
</organism>
<dbReference type="PROSITE" id="PS00455">
    <property type="entry name" value="AMP_BINDING"/>
    <property type="match status" value="1"/>
</dbReference>
<keyword evidence="1" id="KW-0436">Ligase</keyword>
<feature type="domain" description="AMP-dependent synthetase/ligase" evidence="2">
    <location>
        <begin position="114"/>
        <end position="305"/>
    </location>
</feature>
<dbReference type="EMBL" id="RPOK01000005">
    <property type="protein sequence ID" value="RPJ65403.1"/>
    <property type="molecule type" value="Genomic_DNA"/>
</dbReference>
<evidence type="ECO:0000259" key="2">
    <source>
        <dbReference type="Pfam" id="PF00501"/>
    </source>
</evidence>
<keyword evidence="4" id="KW-1185">Reference proteome</keyword>
<dbReference type="SUPFAM" id="SSF56801">
    <property type="entry name" value="Acetyl-CoA synthetase-like"/>
    <property type="match status" value="1"/>
</dbReference>
<dbReference type="InterPro" id="IPR020845">
    <property type="entry name" value="AMP-binding_CS"/>
</dbReference>
<dbReference type="Proteomes" id="UP000275281">
    <property type="component" value="Unassembled WGS sequence"/>
</dbReference>
<name>A0A3N5XY22_9ALTE</name>
<dbReference type="InterPro" id="IPR000873">
    <property type="entry name" value="AMP-dep_synth/lig_dom"/>
</dbReference>
<dbReference type="PANTHER" id="PTHR43767:SF8">
    <property type="entry name" value="LONG-CHAIN-FATTY-ACID--COA LIGASE"/>
    <property type="match status" value="1"/>
</dbReference>
<dbReference type="GO" id="GO:0016874">
    <property type="term" value="F:ligase activity"/>
    <property type="evidence" value="ECO:0007669"/>
    <property type="project" value="UniProtKB-KW"/>
</dbReference>
<comment type="caution">
    <text evidence="3">The sequence shown here is derived from an EMBL/GenBank/DDBJ whole genome shotgun (WGS) entry which is preliminary data.</text>
</comment>
<dbReference type="OrthoDB" id="9787658at2"/>
<dbReference type="PANTHER" id="PTHR43767">
    <property type="entry name" value="LONG-CHAIN-FATTY-ACID--COA LIGASE"/>
    <property type="match status" value="1"/>
</dbReference>
<accession>A0A3N5XY22</accession>